<proteinExistence type="predicted"/>
<organism evidence="2 3">
    <name type="scientific">Hufsiella arboris</name>
    <dbReference type="NCBI Taxonomy" id="2695275"/>
    <lineage>
        <taxon>Bacteria</taxon>
        <taxon>Pseudomonadati</taxon>
        <taxon>Bacteroidota</taxon>
        <taxon>Sphingobacteriia</taxon>
        <taxon>Sphingobacteriales</taxon>
        <taxon>Sphingobacteriaceae</taxon>
        <taxon>Hufsiella</taxon>
    </lineage>
</organism>
<reference evidence="2 3" key="1">
    <citation type="submission" date="2019-11" db="EMBL/GenBank/DDBJ databases">
        <title>Pedobacter sp. HMF7647 Genome sequencing and assembly.</title>
        <authorList>
            <person name="Kang H."/>
            <person name="Kim H."/>
            <person name="Joh K."/>
        </authorList>
    </citation>
    <scope>NUCLEOTIDE SEQUENCE [LARGE SCALE GENOMIC DNA]</scope>
    <source>
        <strain evidence="2 3">HMF7647</strain>
    </source>
</reference>
<keyword evidence="1" id="KW-0732">Signal</keyword>
<dbReference type="Proteomes" id="UP000466586">
    <property type="component" value="Unassembled WGS sequence"/>
</dbReference>
<evidence type="ECO:0000256" key="1">
    <source>
        <dbReference type="SAM" id="SignalP"/>
    </source>
</evidence>
<dbReference type="EMBL" id="WVHT01000006">
    <property type="protein sequence ID" value="MXV52077.1"/>
    <property type="molecule type" value="Genomic_DNA"/>
</dbReference>
<dbReference type="AlphaFoldDB" id="A0A7K1YBW1"/>
<feature type="chain" id="PRO_5029740473" evidence="1">
    <location>
        <begin position="25"/>
        <end position="305"/>
    </location>
</feature>
<evidence type="ECO:0000313" key="2">
    <source>
        <dbReference type="EMBL" id="MXV52077.1"/>
    </source>
</evidence>
<gene>
    <name evidence="2" type="ORF">GS399_13950</name>
</gene>
<protein>
    <submittedName>
        <fullName evidence="2">Uncharacterized protein</fullName>
    </submittedName>
</protein>
<comment type="caution">
    <text evidence="2">The sequence shown here is derived from an EMBL/GenBank/DDBJ whole genome shotgun (WGS) entry which is preliminary data.</text>
</comment>
<evidence type="ECO:0000313" key="3">
    <source>
        <dbReference type="Proteomes" id="UP000466586"/>
    </source>
</evidence>
<sequence>MNSKTTLLLLVLSFCSVCSVAQHAGAYGANKFKVYEDSLSEIGSHLINDQSVPERINASYTFAKTLVRALKIPRSFNYRFDSLKTIAVRYSPDQRFRIFSWHVMYDDGSYRYYGAIQMNNPDGKLHLFGLVDYSQAIKNPADTVTSNDRWYGAQYYSIIPVTYNVRTPYYILLGWKGNNVKSTKKVIETLYFKDDKPVFGMSVFDGNKGVSSNKRIIFEYSRQASMLLNYDTKTGMIVFDHLAAPDAKMVGNPELYGPDMSYDGYKLVGGRWKLVQDIPLKNPPSGEDVLFNDPKKPKYFTPRKF</sequence>
<accession>A0A7K1YBW1</accession>
<keyword evidence="3" id="KW-1185">Reference proteome</keyword>
<name>A0A7K1YBW1_9SPHI</name>
<dbReference type="RefSeq" id="WP_160845256.1">
    <property type="nucleotide sequence ID" value="NZ_WVHT01000006.1"/>
</dbReference>
<feature type="signal peptide" evidence="1">
    <location>
        <begin position="1"/>
        <end position="24"/>
    </location>
</feature>